<keyword evidence="2" id="KW-0378">Hydrolase</keyword>
<name>A0A3S2UKR1_9BURK</name>
<dbReference type="PANTHER" id="PTHR30231:SF4">
    <property type="entry name" value="PROTEIN NEN2"/>
    <property type="match status" value="1"/>
</dbReference>
<organism evidence="5 6">
    <name type="scientific">Inhella crocodyli</name>
    <dbReference type="NCBI Taxonomy" id="2499851"/>
    <lineage>
        <taxon>Bacteria</taxon>
        <taxon>Pseudomonadati</taxon>
        <taxon>Pseudomonadota</taxon>
        <taxon>Betaproteobacteria</taxon>
        <taxon>Burkholderiales</taxon>
        <taxon>Sphaerotilaceae</taxon>
        <taxon>Inhella</taxon>
    </lineage>
</organism>
<dbReference type="SMART" id="SM00479">
    <property type="entry name" value="EXOIII"/>
    <property type="match status" value="1"/>
</dbReference>
<dbReference type="GO" id="GO:0003676">
    <property type="term" value="F:nucleic acid binding"/>
    <property type="evidence" value="ECO:0007669"/>
    <property type="project" value="InterPro"/>
</dbReference>
<dbReference type="EMBL" id="SACM01000001">
    <property type="protein sequence ID" value="RVT88424.1"/>
    <property type="molecule type" value="Genomic_DNA"/>
</dbReference>
<accession>A0A3S2UKR1</accession>
<keyword evidence="3 5" id="KW-0269">Exonuclease</keyword>
<dbReference type="GO" id="GO:0008408">
    <property type="term" value="F:3'-5' exonuclease activity"/>
    <property type="evidence" value="ECO:0007669"/>
    <property type="project" value="TreeGrafter"/>
</dbReference>
<dbReference type="RefSeq" id="WP_127681584.1">
    <property type="nucleotide sequence ID" value="NZ_SACM01000001.1"/>
</dbReference>
<dbReference type="InterPro" id="IPR012337">
    <property type="entry name" value="RNaseH-like_sf"/>
</dbReference>
<keyword evidence="1" id="KW-0540">Nuclease</keyword>
<evidence type="ECO:0000256" key="3">
    <source>
        <dbReference type="ARBA" id="ARBA00022839"/>
    </source>
</evidence>
<dbReference type="AlphaFoldDB" id="A0A3S2UKR1"/>
<dbReference type="InterPro" id="IPR036397">
    <property type="entry name" value="RNaseH_sf"/>
</dbReference>
<comment type="caution">
    <text evidence="5">The sequence shown here is derived from an EMBL/GenBank/DDBJ whole genome shotgun (WGS) entry which is preliminary data.</text>
</comment>
<gene>
    <name evidence="5" type="ORF">EOD73_05440</name>
</gene>
<keyword evidence="6" id="KW-1185">Reference proteome</keyword>
<evidence type="ECO:0000256" key="1">
    <source>
        <dbReference type="ARBA" id="ARBA00022722"/>
    </source>
</evidence>
<dbReference type="OrthoDB" id="5497329at2"/>
<evidence type="ECO:0000256" key="2">
    <source>
        <dbReference type="ARBA" id="ARBA00022801"/>
    </source>
</evidence>
<dbReference type="GO" id="GO:0006259">
    <property type="term" value="P:DNA metabolic process"/>
    <property type="evidence" value="ECO:0007669"/>
    <property type="project" value="UniProtKB-ARBA"/>
</dbReference>
<dbReference type="Pfam" id="PF00929">
    <property type="entry name" value="RNase_T"/>
    <property type="match status" value="1"/>
</dbReference>
<dbReference type="CDD" id="cd06127">
    <property type="entry name" value="DEDDh"/>
    <property type="match status" value="1"/>
</dbReference>
<sequence length="224" mass="24773">MNWWHEWATRRGARRFAATATRWVVIDTETSGLDLQRDHLIAAAAVAVSLEGGRPCLRVADSFEVVLQCPPGVVLDAVARRNILLHGVGRGEQGGGQAPAAGLRQLRAFVDGAPCLAFHAAFDAHMLERACRQHLGQGWPWPWLDLAELARALLPDLPHRHLDAWLQHYGLQVGQRHRASSDAWVTAELLQHLWPAWRLVAGSSGPWLAAQALLHARRHLAQTT</sequence>
<dbReference type="SUPFAM" id="SSF53098">
    <property type="entry name" value="Ribonuclease H-like"/>
    <property type="match status" value="1"/>
</dbReference>
<protein>
    <submittedName>
        <fullName evidence="5">3'-5' exonuclease</fullName>
    </submittedName>
</protein>
<evidence type="ECO:0000313" key="5">
    <source>
        <dbReference type="EMBL" id="RVT88424.1"/>
    </source>
</evidence>
<evidence type="ECO:0000259" key="4">
    <source>
        <dbReference type="SMART" id="SM00479"/>
    </source>
</evidence>
<feature type="domain" description="Exonuclease" evidence="4">
    <location>
        <begin position="22"/>
        <end position="199"/>
    </location>
</feature>
<dbReference type="Proteomes" id="UP000288587">
    <property type="component" value="Unassembled WGS sequence"/>
</dbReference>
<dbReference type="Gene3D" id="3.30.420.10">
    <property type="entry name" value="Ribonuclease H-like superfamily/Ribonuclease H"/>
    <property type="match status" value="1"/>
</dbReference>
<reference evidence="5 6" key="1">
    <citation type="submission" date="2019-01" db="EMBL/GenBank/DDBJ databases">
        <authorList>
            <person name="Chen W.-M."/>
        </authorList>
    </citation>
    <scope>NUCLEOTIDE SEQUENCE [LARGE SCALE GENOMIC DNA]</scope>
    <source>
        <strain evidence="5 6">CCP-18</strain>
    </source>
</reference>
<proteinExistence type="predicted"/>
<dbReference type="InterPro" id="IPR013520">
    <property type="entry name" value="Ribonucl_H"/>
</dbReference>
<evidence type="ECO:0000313" key="6">
    <source>
        <dbReference type="Proteomes" id="UP000288587"/>
    </source>
</evidence>
<dbReference type="PANTHER" id="PTHR30231">
    <property type="entry name" value="DNA POLYMERASE III SUBUNIT EPSILON"/>
    <property type="match status" value="1"/>
</dbReference>